<dbReference type="AlphaFoldDB" id="W9XF25"/>
<evidence type="ECO:0000256" key="13">
    <source>
        <dbReference type="ARBA" id="ARBA00049248"/>
    </source>
</evidence>
<name>W9XF25_9EURO</name>
<evidence type="ECO:0000256" key="10">
    <source>
        <dbReference type="ARBA" id="ARBA00023002"/>
    </source>
</evidence>
<evidence type="ECO:0000256" key="9">
    <source>
        <dbReference type="ARBA" id="ARBA00022857"/>
    </source>
</evidence>
<keyword evidence="7" id="KW-0285">Flavoprotein</keyword>
<comment type="similarity">
    <text evidence="3">Belongs to the lysine N(6)-hydroxylase/L-ornithine N(5)-oxygenase family.</text>
</comment>
<dbReference type="Proteomes" id="UP000019478">
    <property type="component" value="Unassembled WGS sequence"/>
</dbReference>
<evidence type="ECO:0000256" key="1">
    <source>
        <dbReference type="ARBA" id="ARBA00001974"/>
    </source>
</evidence>
<evidence type="ECO:0000256" key="5">
    <source>
        <dbReference type="ARBA" id="ARBA00012881"/>
    </source>
</evidence>
<sequence>MADPDQTERNSGTSSPTGISTNSSASDSSADNQFSAITTPGPGDVAEEEGLGPGPGPSQPHQTQNQNERPVKAIIIGAGIGGIATAVLLSHKVNNLTYTVYDKNERVGGTWAENRYPGVRCDIPSHVYQLTFAPNPDWSEYYSQGSEIQQYYERVVGEYGVQANLRLGHEVVSARWVASAAQWEVEVKDLSTDTLITDRADFLISAPGRVNQPHYPDIAGLQDFQGQVVHTARWPRDGSVELDGRRVAVIGNGASGQQILPNIVSRVGHIDHYVRSKTYVSPTLRQGLLEASTDIPGGYVYTAEEKARFRSDPAAYLAYRKGLDKQHYGAVNNQSARLGSEDNEKLRASLLATMLQRLRGDTAWLARLTPDYAPGCKRLTPAPGYLEAVAGPKVEFVDKPIVRATPTGLQTDDGNVRNVDVIILATGFQHGFYPRFPTEVETGDDLAQIWRPDSEIGIGYPETYLGIMAPDAPNYFFVLQAQGNAVGGSVPYQAEISATYIARVIRKAQHHGYKTIRPSAQAARDFSLVVDRYFEHSVVNSGCRTYFKLGGKPGKARNVIGFPASTRRRLEVLSEPRWEDFVLEDFTGSVLGDRQSGSQSQSRSRRRSRSQSHHDTTATATASPDPGDGDGDGDGDAKRHNRFLSFWGEGRSVLDKSNDLDAITDYLTEIGKVDLRRLHEPAVVG</sequence>
<comment type="catalytic activity">
    <reaction evidence="13">
        <text>L-ornithine + NADH + O2 = N(5)-hydroxy-L-ornithine + NAD(+) + H2O</text>
        <dbReference type="Rhea" id="RHEA:41512"/>
        <dbReference type="ChEBI" id="CHEBI:15377"/>
        <dbReference type="ChEBI" id="CHEBI:15379"/>
        <dbReference type="ChEBI" id="CHEBI:46911"/>
        <dbReference type="ChEBI" id="CHEBI:57540"/>
        <dbReference type="ChEBI" id="CHEBI:57945"/>
        <dbReference type="ChEBI" id="CHEBI:78275"/>
        <dbReference type="EC" id="1.14.13.196"/>
    </reaction>
</comment>
<dbReference type="InterPro" id="IPR036188">
    <property type="entry name" value="FAD/NAD-bd_sf"/>
</dbReference>
<dbReference type="Pfam" id="PF13434">
    <property type="entry name" value="Lys_Orn_oxgnase"/>
    <property type="match status" value="1"/>
</dbReference>
<organism evidence="15 16">
    <name type="scientific">Capronia epimyces CBS 606.96</name>
    <dbReference type="NCBI Taxonomy" id="1182542"/>
    <lineage>
        <taxon>Eukaryota</taxon>
        <taxon>Fungi</taxon>
        <taxon>Dikarya</taxon>
        <taxon>Ascomycota</taxon>
        <taxon>Pezizomycotina</taxon>
        <taxon>Eurotiomycetes</taxon>
        <taxon>Chaetothyriomycetidae</taxon>
        <taxon>Chaetothyriales</taxon>
        <taxon>Herpotrichiellaceae</taxon>
        <taxon>Capronia</taxon>
    </lineage>
</organism>
<evidence type="ECO:0000256" key="8">
    <source>
        <dbReference type="ARBA" id="ARBA00022827"/>
    </source>
</evidence>
<dbReference type="RefSeq" id="XP_007736895.1">
    <property type="nucleotide sequence ID" value="XM_007738705.1"/>
</dbReference>
<evidence type="ECO:0000256" key="3">
    <source>
        <dbReference type="ARBA" id="ARBA00007588"/>
    </source>
</evidence>
<evidence type="ECO:0000256" key="6">
    <source>
        <dbReference type="ARBA" id="ARBA00018612"/>
    </source>
</evidence>
<comment type="catalytic activity">
    <reaction evidence="12">
        <text>L-ornithine + NADPH + O2 = N(5)-hydroxy-L-ornithine + NADP(+) + H2O</text>
        <dbReference type="Rhea" id="RHEA:41508"/>
        <dbReference type="ChEBI" id="CHEBI:15377"/>
        <dbReference type="ChEBI" id="CHEBI:15379"/>
        <dbReference type="ChEBI" id="CHEBI:46911"/>
        <dbReference type="ChEBI" id="CHEBI:57783"/>
        <dbReference type="ChEBI" id="CHEBI:58349"/>
        <dbReference type="ChEBI" id="CHEBI:78275"/>
        <dbReference type="EC" id="1.14.13.196"/>
    </reaction>
</comment>
<feature type="region of interest" description="Disordered" evidence="14">
    <location>
        <begin position="1"/>
        <end position="67"/>
    </location>
</feature>
<accession>W9XF25</accession>
<feature type="compositionally biased region" description="Low complexity" evidence="14">
    <location>
        <begin position="617"/>
        <end position="626"/>
    </location>
</feature>
<comment type="caution">
    <text evidence="15">The sequence shown here is derived from an EMBL/GenBank/DDBJ whole genome shotgun (WGS) entry which is preliminary data.</text>
</comment>
<feature type="compositionally biased region" description="Polar residues" evidence="14">
    <location>
        <begin position="9"/>
        <end position="21"/>
    </location>
</feature>
<comment type="pathway">
    <text evidence="2">Siderophore biosynthesis.</text>
</comment>
<dbReference type="Gene3D" id="3.50.50.60">
    <property type="entry name" value="FAD/NAD(P)-binding domain"/>
    <property type="match status" value="2"/>
</dbReference>
<evidence type="ECO:0000313" key="15">
    <source>
        <dbReference type="EMBL" id="EXJ79107.1"/>
    </source>
</evidence>
<dbReference type="eggNOG" id="KOG1399">
    <property type="taxonomic scope" value="Eukaryota"/>
</dbReference>
<dbReference type="EC" id="1.14.13.196" evidence="5"/>
<comment type="similarity">
    <text evidence="4">Belongs to the FAD-binding monooxygenase family.</text>
</comment>
<dbReference type="HOGENOM" id="CLU_006937_6_1_1"/>
<evidence type="ECO:0000313" key="16">
    <source>
        <dbReference type="Proteomes" id="UP000019478"/>
    </source>
</evidence>
<dbReference type="InterPro" id="IPR025700">
    <property type="entry name" value="Lys/Orn_oxygenase"/>
</dbReference>
<dbReference type="SUPFAM" id="SSF51905">
    <property type="entry name" value="FAD/NAD(P)-binding domain"/>
    <property type="match status" value="2"/>
</dbReference>
<dbReference type="InterPro" id="IPR051209">
    <property type="entry name" value="FAD-bind_Monooxygenase_sf"/>
</dbReference>
<keyword evidence="9" id="KW-0521">NADP</keyword>
<dbReference type="OrthoDB" id="74360at2759"/>
<feature type="region of interest" description="Disordered" evidence="14">
    <location>
        <begin position="592"/>
        <end position="637"/>
    </location>
</feature>
<dbReference type="PANTHER" id="PTHR42877">
    <property type="entry name" value="L-ORNITHINE N(5)-MONOOXYGENASE-RELATED"/>
    <property type="match status" value="1"/>
</dbReference>
<dbReference type="Pfam" id="PF13450">
    <property type="entry name" value="NAD_binding_8"/>
    <property type="match status" value="1"/>
</dbReference>
<evidence type="ECO:0000256" key="14">
    <source>
        <dbReference type="SAM" id="MobiDB-lite"/>
    </source>
</evidence>
<keyword evidence="16" id="KW-1185">Reference proteome</keyword>
<gene>
    <name evidence="15" type="ORF">A1O3_08608</name>
</gene>
<protein>
    <recommendedName>
        <fullName evidence="6">L-ornithine N(5)-monooxygenase</fullName>
        <ecNumber evidence="5">1.14.13.196</ecNumber>
    </recommendedName>
    <alternativeName>
        <fullName evidence="11">L-ornithine N(5)-oxygenase</fullName>
    </alternativeName>
</protein>
<evidence type="ECO:0000256" key="2">
    <source>
        <dbReference type="ARBA" id="ARBA00004924"/>
    </source>
</evidence>
<evidence type="ECO:0000256" key="7">
    <source>
        <dbReference type="ARBA" id="ARBA00022630"/>
    </source>
</evidence>
<dbReference type="GeneID" id="19172695"/>
<reference evidence="15 16" key="1">
    <citation type="submission" date="2013-03" db="EMBL/GenBank/DDBJ databases">
        <title>The Genome Sequence of Capronia epimyces CBS 606.96.</title>
        <authorList>
            <consortium name="The Broad Institute Genomics Platform"/>
            <person name="Cuomo C."/>
            <person name="de Hoog S."/>
            <person name="Gorbushina A."/>
            <person name="Walker B."/>
            <person name="Young S.K."/>
            <person name="Zeng Q."/>
            <person name="Gargeya S."/>
            <person name="Fitzgerald M."/>
            <person name="Haas B."/>
            <person name="Abouelleil A."/>
            <person name="Allen A.W."/>
            <person name="Alvarado L."/>
            <person name="Arachchi H.M."/>
            <person name="Berlin A.M."/>
            <person name="Chapman S.B."/>
            <person name="Gainer-Dewar J."/>
            <person name="Goldberg J."/>
            <person name="Griggs A."/>
            <person name="Gujja S."/>
            <person name="Hansen M."/>
            <person name="Howarth C."/>
            <person name="Imamovic A."/>
            <person name="Ireland A."/>
            <person name="Larimer J."/>
            <person name="McCowan C."/>
            <person name="Murphy C."/>
            <person name="Pearson M."/>
            <person name="Poon T.W."/>
            <person name="Priest M."/>
            <person name="Roberts A."/>
            <person name="Saif S."/>
            <person name="Shea T."/>
            <person name="Sisk P."/>
            <person name="Sykes S."/>
            <person name="Wortman J."/>
            <person name="Nusbaum C."/>
            <person name="Birren B."/>
        </authorList>
    </citation>
    <scope>NUCLEOTIDE SEQUENCE [LARGE SCALE GENOMIC DNA]</scope>
    <source>
        <strain evidence="15 16">CBS 606.96</strain>
    </source>
</reference>
<proteinExistence type="inferred from homology"/>
<dbReference type="GO" id="GO:0016491">
    <property type="term" value="F:oxidoreductase activity"/>
    <property type="evidence" value="ECO:0007669"/>
    <property type="project" value="UniProtKB-KW"/>
</dbReference>
<feature type="compositionally biased region" description="Low complexity" evidence="14">
    <location>
        <begin position="22"/>
        <end position="32"/>
    </location>
</feature>
<comment type="cofactor">
    <cofactor evidence="1">
        <name>FAD</name>
        <dbReference type="ChEBI" id="CHEBI:57692"/>
    </cofactor>
</comment>
<keyword evidence="8" id="KW-0274">FAD</keyword>
<dbReference type="EMBL" id="AMGY01000008">
    <property type="protein sequence ID" value="EXJ79107.1"/>
    <property type="molecule type" value="Genomic_DNA"/>
</dbReference>
<keyword evidence="10" id="KW-0560">Oxidoreductase</keyword>
<evidence type="ECO:0000256" key="11">
    <source>
        <dbReference type="ARBA" id="ARBA00030351"/>
    </source>
</evidence>
<evidence type="ECO:0000256" key="12">
    <source>
        <dbReference type="ARBA" id="ARBA00047598"/>
    </source>
</evidence>
<evidence type="ECO:0000256" key="4">
    <source>
        <dbReference type="ARBA" id="ARBA00010139"/>
    </source>
</evidence>
<dbReference type="PANTHER" id="PTHR42877:SF6">
    <property type="entry name" value="MONOOXYGENASE, PUTATIVE (AFU_ORTHOLOGUE AFUA_3G15050)-RELATED"/>
    <property type="match status" value="1"/>
</dbReference>